<proteinExistence type="predicted"/>
<gene>
    <name evidence="1" type="ORF">M408DRAFT_326705</name>
</gene>
<evidence type="ECO:0000313" key="1">
    <source>
        <dbReference type="EMBL" id="KIM33040.1"/>
    </source>
</evidence>
<accession>A0A0C3B8A1</accession>
<dbReference type="Proteomes" id="UP000054097">
    <property type="component" value="Unassembled WGS sequence"/>
</dbReference>
<name>A0A0C3B8A1_SERVB</name>
<keyword evidence="2" id="KW-1185">Reference proteome</keyword>
<dbReference type="EMBL" id="KN824279">
    <property type="protein sequence ID" value="KIM33040.1"/>
    <property type="molecule type" value="Genomic_DNA"/>
</dbReference>
<dbReference type="HOGENOM" id="CLU_2238265_0_0_1"/>
<evidence type="ECO:0000313" key="2">
    <source>
        <dbReference type="Proteomes" id="UP000054097"/>
    </source>
</evidence>
<sequence>MKRKEGVGEKERKKRLALKKEGYSVWFQVFCLDRTADTRSPFAPAPVVGHYLRLEDVFMMGLKHSCLSKSILAVHRWKEPAGGLYSLLTNRHPSDGPSIPVMHLL</sequence>
<organism evidence="1 2">
    <name type="scientific">Serendipita vermifera MAFF 305830</name>
    <dbReference type="NCBI Taxonomy" id="933852"/>
    <lineage>
        <taxon>Eukaryota</taxon>
        <taxon>Fungi</taxon>
        <taxon>Dikarya</taxon>
        <taxon>Basidiomycota</taxon>
        <taxon>Agaricomycotina</taxon>
        <taxon>Agaricomycetes</taxon>
        <taxon>Sebacinales</taxon>
        <taxon>Serendipitaceae</taxon>
        <taxon>Serendipita</taxon>
    </lineage>
</organism>
<dbReference type="AlphaFoldDB" id="A0A0C3B8A1"/>
<reference evidence="1 2" key="1">
    <citation type="submission" date="2014-04" db="EMBL/GenBank/DDBJ databases">
        <authorList>
            <consortium name="DOE Joint Genome Institute"/>
            <person name="Kuo A."/>
            <person name="Zuccaro A."/>
            <person name="Kohler A."/>
            <person name="Nagy L.G."/>
            <person name="Floudas D."/>
            <person name="Copeland A."/>
            <person name="Barry K.W."/>
            <person name="Cichocki N."/>
            <person name="Veneault-Fourrey C."/>
            <person name="LaButti K."/>
            <person name="Lindquist E.A."/>
            <person name="Lipzen A."/>
            <person name="Lundell T."/>
            <person name="Morin E."/>
            <person name="Murat C."/>
            <person name="Sun H."/>
            <person name="Tunlid A."/>
            <person name="Henrissat B."/>
            <person name="Grigoriev I.V."/>
            <person name="Hibbett D.S."/>
            <person name="Martin F."/>
            <person name="Nordberg H.P."/>
            <person name="Cantor M.N."/>
            <person name="Hua S.X."/>
        </authorList>
    </citation>
    <scope>NUCLEOTIDE SEQUENCE [LARGE SCALE GENOMIC DNA]</scope>
    <source>
        <strain evidence="1 2">MAFF 305830</strain>
    </source>
</reference>
<reference evidence="2" key="2">
    <citation type="submission" date="2015-01" db="EMBL/GenBank/DDBJ databases">
        <title>Evolutionary Origins and Diversification of the Mycorrhizal Mutualists.</title>
        <authorList>
            <consortium name="DOE Joint Genome Institute"/>
            <consortium name="Mycorrhizal Genomics Consortium"/>
            <person name="Kohler A."/>
            <person name="Kuo A."/>
            <person name="Nagy L.G."/>
            <person name="Floudas D."/>
            <person name="Copeland A."/>
            <person name="Barry K.W."/>
            <person name="Cichocki N."/>
            <person name="Veneault-Fourrey C."/>
            <person name="LaButti K."/>
            <person name="Lindquist E.A."/>
            <person name="Lipzen A."/>
            <person name="Lundell T."/>
            <person name="Morin E."/>
            <person name="Murat C."/>
            <person name="Riley R."/>
            <person name="Ohm R."/>
            <person name="Sun H."/>
            <person name="Tunlid A."/>
            <person name="Henrissat B."/>
            <person name="Grigoriev I.V."/>
            <person name="Hibbett D.S."/>
            <person name="Martin F."/>
        </authorList>
    </citation>
    <scope>NUCLEOTIDE SEQUENCE [LARGE SCALE GENOMIC DNA]</scope>
    <source>
        <strain evidence="2">MAFF 305830</strain>
    </source>
</reference>
<protein>
    <submittedName>
        <fullName evidence="1">Uncharacterized protein</fullName>
    </submittedName>
</protein>